<dbReference type="EMBL" id="LN650648">
    <property type="protein sequence ID" value="CEI72994.1"/>
    <property type="molecule type" value="Genomic_DNA"/>
</dbReference>
<sequence length="380" mass="42548">MDDFRGLTTKKFVPSDYCSDGCCKGLKWDCKDTLCYPILTNRIFSCAILKSATLSTILRNATFKVVTPLTYGLAGEKVCIKEVVGVKYKCLGLRNNYSDDPKHPDAILKECLDDEDLCFKPISGPICSCKDSSGYSKKLYNEYISKEKFQKHYCLDDICNTKGCDDESEGIKIKIYHNDVEYYVCDFKVIVKAQLKDCPDKEFLGVFEIPGITKLSDCINLNNLKETGLGLPSPYFYGNLCVPFERDSLIYKKFDGRFKVDCVTRASELYPVYSSSSLENSESDSGESENSESGSSELVNLKSGPNKYKFKADIVLCFRPKETVYTIIKDVIGVKGTLDIECDCDISQPGDNDCCDNHHGCHDSKPCNCGSSDTYDEIED</sequence>
<evidence type="ECO:0000313" key="3">
    <source>
        <dbReference type="Proteomes" id="UP000245695"/>
    </source>
</evidence>
<gene>
    <name evidence="2" type="ORF">FRIFI_1460</name>
</gene>
<name>A0A2P2BVE8_9FIRM</name>
<protein>
    <submittedName>
        <fullName evidence="2">Uncharacterized protein</fullName>
    </submittedName>
</protein>
<feature type="region of interest" description="Disordered" evidence="1">
    <location>
        <begin position="276"/>
        <end position="299"/>
    </location>
</feature>
<keyword evidence="3" id="KW-1185">Reference proteome</keyword>
<organism evidence="2 3">
    <name type="scientific">Romboutsia hominis</name>
    <dbReference type="NCBI Taxonomy" id="1507512"/>
    <lineage>
        <taxon>Bacteria</taxon>
        <taxon>Bacillati</taxon>
        <taxon>Bacillota</taxon>
        <taxon>Clostridia</taxon>
        <taxon>Peptostreptococcales</taxon>
        <taxon>Peptostreptococcaceae</taxon>
        <taxon>Romboutsia</taxon>
    </lineage>
</organism>
<reference evidence="2 3" key="1">
    <citation type="submission" date="2014-09" db="EMBL/GenBank/DDBJ databases">
        <authorList>
            <person name="Hornung B.V."/>
        </authorList>
    </citation>
    <scope>NUCLEOTIDE SEQUENCE [LARGE SCALE GENOMIC DNA]</scope>
    <source>
        <strain evidence="2 3">FRIFI</strain>
    </source>
</reference>
<dbReference type="KEGG" id="rhom:FRIFI_1460"/>
<dbReference type="Proteomes" id="UP000245695">
    <property type="component" value="Chromosome 1"/>
</dbReference>
<evidence type="ECO:0000313" key="2">
    <source>
        <dbReference type="EMBL" id="CEI72994.1"/>
    </source>
</evidence>
<dbReference type="RefSeq" id="WP_166505467.1">
    <property type="nucleotide sequence ID" value="NZ_JAKNTL010000007.1"/>
</dbReference>
<proteinExistence type="predicted"/>
<accession>A0A2P2BVE8</accession>
<dbReference type="AlphaFoldDB" id="A0A2P2BVE8"/>
<feature type="compositionally biased region" description="Acidic residues" evidence="1">
    <location>
        <begin position="281"/>
        <end position="290"/>
    </location>
</feature>
<evidence type="ECO:0000256" key="1">
    <source>
        <dbReference type="SAM" id="MobiDB-lite"/>
    </source>
</evidence>